<proteinExistence type="predicted"/>
<name>A0ABW3FV82_9PSEU</name>
<evidence type="ECO:0000313" key="3">
    <source>
        <dbReference type="Proteomes" id="UP001597018"/>
    </source>
</evidence>
<organism evidence="2 3">
    <name type="scientific">Saccharopolyspora rosea</name>
    <dbReference type="NCBI Taxonomy" id="524884"/>
    <lineage>
        <taxon>Bacteria</taxon>
        <taxon>Bacillati</taxon>
        <taxon>Actinomycetota</taxon>
        <taxon>Actinomycetes</taxon>
        <taxon>Pseudonocardiales</taxon>
        <taxon>Pseudonocardiaceae</taxon>
        <taxon>Saccharopolyspora</taxon>
    </lineage>
</organism>
<accession>A0ABW3FV82</accession>
<dbReference type="EMBL" id="JBHTIW010000020">
    <property type="protein sequence ID" value="MFD0922321.1"/>
    <property type="molecule type" value="Genomic_DNA"/>
</dbReference>
<comment type="caution">
    <text evidence="2">The sequence shown here is derived from an EMBL/GenBank/DDBJ whole genome shotgun (WGS) entry which is preliminary data.</text>
</comment>
<evidence type="ECO:0000313" key="2">
    <source>
        <dbReference type="EMBL" id="MFD0922321.1"/>
    </source>
</evidence>
<evidence type="ECO:0000256" key="1">
    <source>
        <dbReference type="SAM" id="MobiDB-lite"/>
    </source>
</evidence>
<reference evidence="3" key="1">
    <citation type="journal article" date="2019" name="Int. J. Syst. Evol. Microbiol.">
        <title>The Global Catalogue of Microorganisms (GCM) 10K type strain sequencing project: providing services to taxonomists for standard genome sequencing and annotation.</title>
        <authorList>
            <consortium name="The Broad Institute Genomics Platform"/>
            <consortium name="The Broad Institute Genome Sequencing Center for Infectious Disease"/>
            <person name="Wu L."/>
            <person name="Ma J."/>
        </authorList>
    </citation>
    <scope>NUCLEOTIDE SEQUENCE [LARGE SCALE GENOMIC DNA]</scope>
    <source>
        <strain evidence="3">CCUG 56401</strain>
    </source>
</reference>
<keyword evidence="3" id="KW-1185">Reference proteome</keyword>
<sequence>MTALADRSGSERSRRDPRDPEARLEQLLEALAAAPAGRCSHGNIPL</sequence>
<dbReference type="Proteomes" id="UP001597018">
    <property type="component" value="Unassembled WGS sequence"/>
</dbReference>
<gene>
    <name evidence="2" type="ORF">ACFQ16_21460</name>
</gene>
<feature type="compositionally biased region" description="Basic and acidic residues" evidence="1">
    <location>
        <begin position="8"/>
        <end position="21"/>
    </location>
</feature>
<protein>
    <submittedName>
        <fullName evidence="2">Uncharacterized protein</fullName>
    </submittedName>
</protein>
<feature type="region of interest" description="Disordered" evidence="1">
    <location>
        <begin position="1"/>
        <end position="21"/>
    </location>
</feature>
<dbReference type="RefSeq" id="WP_263251586.1">
    <property type="nucleotide sequence ID" value="NZ_BAABLT010000045.1"/>
</dbReference>